<gene>
    <name evidence="2" type="ORF">CDV36_000143</name>
</gene>
<dbReference type="OrthoDB" id="5085933at2759"/>
<evidence type="ECO:0000313" key="3">
    <source>
        <dbReference type="Proteomes" id="UP000277212"/>
    </source>
</evidence>
<sequence>MSYQMQARRDQTSKAVPAFVTGSTTSSTLRVRAMLEDNPNISQLSPKTQQYLLDYDKRHCATAVSDLSLVPTEDIRSTASQMEPELVSRKEQQLLEEIKANPEMQASFLLFKQTSGQNGKLQPQHAAASSHRQVAQAHDRGQALRAQQLKDANDHDTRQMEEALEQRAHHFKEALAWDIEVDRLNAKIQSRRLEAVAARESQ</sequence>
<feature type="region of interest" description="Disordered" evidence="1">
    <location>
        <begin position="116"/>
        <end position="143"/>
    </location>
</feature>
<evidence type="ECO:0000256" key="1">
    <source>
        <dbReference type="SAM" id="MobiDB-lite"/>
    </source>
</evidence>
<organism evidence="2 3">
    <name type="scientific">Fusarium kuroshium</name>
    <dbReference type="NCBI Taxonomy" id="2010991"/>
    <lineage>
        <taxon>Eukaryota</taxon>
        <taxon>Fungi</taxon>
        <taxon>Dikarya</taxon>
        <taxon>Ascomycota</taxon>
        <taxon>Pezizomycotina</taxon>
        <taxon>Sordariomycetes</taxon>
        <taxon>Hypocreomycetidae</taxon>
        <taxon>Hypocreales</taxon>
        <taxon>Nectriaceae</taxon>
        <taxon>Fusarium</taxon>
        <taxon>Fusarium solani species complex</taxon>
    </lineage>
</organism>
<keyword evidence="3" id="KW-1185">Reference proteome</keyword>
<dbReference type="EMBL" id="NKUJ01000001">
    <property type="protein sequence ID" value="RMJ20217.1"/>
    <property type="molecule type" value="Genomic_DNA"/>
</dbReference>
<name>A0A3M2SRN1_9HYPO</name>
<comment type="caution">
    <text evidence="2">The sequence shown here is derived from an EMBL/GenBank/DDBJ whole genome shotgun (WGS) entry which is preliminary data.</text>
</comment>
<proteinExistence type="predicted"/>
<accession>A0A3M2SRN1</accession>
<evidence type="ECO:0000313" key="2">
    <source>
        <dbReference type="EMBL" id="RMJ20217.1"/>
    </source>
</evidence>
<protein>
    <submittedName>
        <fullName evidence="2">Uncharacterized protein</fullName>
    </submittedName>
</protein>
<reference evidence="2 3" key="1">
    <citation type="submission" date="2017-06" db="EMBL/GenBank/DDBJ databases">
        <title>Comparative genomic analysis of Ambrosia Fusariam Clade fungi.</title>
        <authorList>
            <person name="Stajich J.E."/>
            <person name="Carrillo J."/>
            <person name="Kijimoto T."/>
            <person name="Eskalen A."/>
            <person name="O'Donnell K."/>
            <person name="Kasson M."/>
        </authorList>
    </citation>
    <scope>NUCLEOTIDE SEQUENCE [LARGE SCALE GENOMIC DNA]</scope>
    <source>
        <strain evidence="2">UCR3666</strain>
    </source>
</reference>
<dbReference type="AlphaFoldDB" id="A0A3M2SRN1"/>
<dbReference type="Proteomes" id="UP000277212">
    <property type="component" value="Unassembled WGS sequence"/>
</dbReference>